<keyword evidence="5" id="KW-1185">Reference proteome</keyword>
<evidence type="ECO:0000313" key="5">
    <source>
        <dbReference type="Proteomes" id="UP000717328"/>
    </source>
</evidence>
<sequence>MYALQTSYASFSPSPPSSPTPYVDSSSPPSSPAAEAFHLDDDDIAPAGPTPVKIAHPYAASASNWKPPNYEKKRPTSPITPPSTIKKARLAQPVVHATWHTQSSPTANRSFSPSTLFKVREPTELDVWNEASTDMFDGAHGAVDLENKNLTRIPESFIKDLSKFIILPESSEPVITTLGLSSMAKGPTSRSASIPVSNWRRTLQRTRSTAAPSLGLPRHQIQLFLACNAISTLPLSMFYLQNLTVLSLRNNKITFIPPEIVGLKNLKNLNIAQNQIEYLPSEMLQMSLEHLQVHPNNFIRPPGNPALHFSTTQASRGDVPATRRPVSIIKQTSLPRIPPLVEILFRTLFSTIDETQETLLERYYDLPSVLHSANHLPSHIRNILSACVPPVIDDLSKSSPVDDNPVKAGIGLCPSPKHQLQDTRRVFLRHAEERYSWEKMVATVDVGGLVPQKQTVGENTQFCPDDSMDNMDLIQDSHLDAVVQLVDLESSRQNGLEDFDD</sequence>
<dbReference type="SMART" id="SM00369">
    <property type="entry name" value="LRR_TYP"/>
    <property type="match status" value="2"/>
</dbReference>
<reference evidence="4" key="1">
    <citation type="submission" date="2021-02" db="EMBL/GenBank/DDBJ databases">
        <authorList>
            <person name="Nieuwenhuis M."/>
            <person name="Van De Peppel L.J.J."/>
        </authorList>
    </citation>
    <scope>NUCLEOTIDE SEQUENCE</scope>
    <source>
        <strain evidence="4">D49</strain>
    </source>
</reference>
<dbReference type="Proteomes" id="UP000717328">
    <property type="component" value="Unassembled WGS sequence"/>
</dbReference>
<evidence type="ECO:0000256" key="2">
    <source>
        <dbReference type="ARBA" id="ARBA00022737"/>
    </source>
</evidence>
<dbReference type="OrthoDB" id="660555at2759"/>
<dbReference type="PROSITE" id="PS51450">
    <property type="entry name" value="LRR"/>
    <property type="match status" value="1"/>
</dbReference>
<comment type="caution">
    <text evidence="4">The sequence shown here is derived from an EMBL/GenBank/DDBJ whole genome shotgun (WGS) entry which is preliminary data.</text>
</comment>
<protein>
    <submittedName>
        <fullName evidence="4">Uncharacterized protein</fullName>
    </submittedName>
</protein>
<dbReference type="EMBL" id="JABCKI010000055">
    <property type="protein sequence ID" value="KAG5653408.1"/>
    <property type="molecule type" value="Genomic_DNA"/>
</dbReference>
<dbReference type="InterPro" id="IPR050333">
    <property type="entry name" value="SLRP"/>
</dbReference>
<dbReference type="InterPro" id="IPR001611">
    <property type="entry name" value="Leu-rich_rpt"/>
</dbReference>
<dbReference type="InterPro" id="IPR003591">
    <property type="entry name" value="Leu-rich_rpt_typical-subtyp"/>
</dbReference>
<accession>A0A9P7GNL8</accession>
<feature type="region of interest" description="Disordered" evidence="3">
    <location>
        <begin position="1"/>
        <end position="84"/>
    </location>
</feature>
<gene>
    <name evidence="4" type="ORF">H0H81_000695</name>
</gene>
<evidence type="ECO:0000313" key="4">
    <source>
        <dbReference type="EMBL" id="KAG5653408.1"/>
    </source>
</evidence>
<keyword evidence="1" id="KW-0433">Leucine-rich repeat</keyword>
<keyword evidence="2" id="KW-0677">Repeat</keyword>
<dbReference type="Gene3D" id="3.80.10.10">
    <property type="entry name" value="Ribonuclease Inhibitor"/>
    <property type="match status" value="1"/>
</dbReference>
<dbReference type="InterPro" id="IPR032675">
    <property type="entry name" value="LRR_dom_sf"/>
</dbReference>
<dbReference type="Pfam" id="PF13855">
    <property type="entry name" value="LRR_8"/>
    <property type="match status" value="1"/>
</dbReference>
<dbReference type="SUPFAM" id="SSF52075">
    <property type="entry name" value="Outer arm dynein light chain 1"/>
    <property type="match status" value="1"/>
</dbReference>
<dbReference type="AlphaFoldDB" id="A0A9P7GNL8"/>
<reference evidence="4" key="2">
    <citation type="submission" date="2021-10" db="EMBL/GenBank/DDBJ databases">
        <title>Phylogenomics reveals ancestral predisposition of the termite-cultivated fungus Termitomyces towards a domesticated lifestyle.</title>
        <authorList>
            <person name="Auxier B."/>
            <person name="Grum-Grzhimaylo A."/>
            <person name="Cardenas M.E."/>
            <person name="Lodge J.D."/>
            <person name="Laessoe T."/>
            <person name="Pedersen O."/>
            <person name="Smith M.E."/>
            <person name="Kuyper T.W."/>
            <person name="Franco-Molano E.A."/>
            <person name="Baroni T.J."/>
            <person name="Aanen D.K."/>
        </authorList>
    </citation>
    <scope>NUCLEOTIDE SEQUENCE</scope>
    <source>
        <strain evidence="4">D49</strain>
    </source>
</reference>
<proteinExistence type="predicted"/>
<evidence type="ECO:0000256" key="3">
    <source>
        <dbReference type="SAM" id="MobiDB-lite"/>
    </source>
</evidence>
<organism evidence="4 5">
    <name type="scientific">Sphagnurus paluster</name>
    <dbReference type="NCBI Taxonomy" id="117069"/>
    <lineage>
        <taxon>Eukaryota</taxon>
        <taxon>Fungi</taxon>
        <taxon>Dikarya</taxon>
        <taxon>Basidiomycota</taxon>
        <taxon>Agaricomycotina</taxon>
        <taxon>Agaricomycetes</taxon>
        <taxon>Agaricomycetidae</taxon>
        <taxon>Agaricales</taxon>
        <taxon>Tricholomatineae</taxon>
        <taxon>Lyophyllaceae</taxon>
        <taxon>Sphagnurus</taxon>
    </lineage>
</organism>
<dbReference type="PANTHER" id="PTHR45712">
    <property type="entry name" value="AGAP008170-PA"/>
    <property type="match status" value="1"/>
</dbReference>
<dbReference type="PANTHER" id="PTHR45712:SF22">
    <property type="entry name" value="INSULIN-LIKE GROWTH FACTOR-BINDING PROTEIN COMPLEX ACID LABILE SUBUNIT"/>
    <property type="match status" value="1"/>
</dbReference>
<evidence type="ECO:0000256" key="1">
    <source>
        <dbReference type="ARBA" id="ARBA00022614"/>
    </source>
</evidence>
<name>A0A9P7GNL8_9AGAR</name>